<dbReference type="PANTHER" id="PTHR30574">
    <property type="entry name" value="INNER MEMBRANE PROTEIN YEDE"/>
    <property type="match status" value="1"/>
</dbReference>
<keyword evidence="3" id="KW-1003">Cell membrane</keyword>
<dbReference type="RefSeq" id="WP_314015208.1">
    <property type="nucleotide sequence ID" value="NZ_JAVTTP010000001.1"/>
</dbReference>
<proteinExistence type="inferred from homology"/>
<evidence type="ECO:0000256" key="9">
    <source>
        <dbReference type="SAM" id="Phobius"/>
    </source>
</evidence>
<evidence type="ECO:0000256" key="2">
    <source>
        <dbReference type="ARBA" id="ARBA00022448"/>
    </source>
</evidence>
<keyword evidence="11" id="KW-1185">Reference proteome</keyword>
<dbReference type="Proteomes" id="UP001250656">
    <property type="component" value="Unassembled WGS sequence"/>
</dbReference>
<name>A0ABU3L7A0_9FLAO</name>
<comment type="caution">
    <text evidence="10">The sequence shown here is derived from an EMBL/GenBank/DDBJ whole genome shotgun (WGS) entry which is preliminary data.</text>
</comment>
<sequence>MDYIYEPWPWYVSGPLIALVMFVLLFLGKKFGMSSNLATMCSIGGAGKATDFFRFDWKQQRWNLTVVLGAVIGGFLASQYMSNNTVDINPGIAEKLSEDYDIESAGDAYLPSEIFAADQLGDPFVLAILILGGFMVGFGARYAGGCTSGHAISGLSNLQLPSLIAVIGFFIGGLVMVHLLYPLIFG</sequence>
<keyword evidence="4" id="KW-0997">Cell inner membrane</keyword>
<reference evidence="10 11" key="1">
    <citation type="submission" date="2023-09" db="EMBL/GenBank/DDBJ databases">
        <title>Novel taxa isolated from Blanes Bay.</title>
        <authorList>
            <person name="Rey-Velasco X."/>
            <person name="Lucena T."/>
        </authorList>
    </citation>
    <scope>NUCLEOTIDE SEQUENCE [LARGE SCALE GENOMIC DNA]</scope>
    <source>
        <strain evidence="10 11">S334</strain>
    </source>
</reference>
<evidence type="ECO:0000256" key="5">
    <source>
        <dbReference type="ARBA" id="ARBA00022692"/>
    </source>
</evidence>
<evidence type="ECO:0000256" key="8">
    <source>
        <dbReference type="ARBA" id="ARBA00035655"/>
    </source>
</evidence>
<keyword evidence="6 9" id="KW-1133">Transmembrane helix</keyword>
<evidence type="ECO:0000313" key="10">
    <source>
        <dbReference type="EMBL" id="MDT7829337.1"/>
    </source>
</evidence>
<evidence type="ECO:0000256" key="6">
    <source>
        <dbReference type="ARBA" id="ARBA00022989"/>
    </source>
</evidence>
<evidence type="ECO:0000256" key="3">
    <source>
        <dbReference type="ARBA" id="ARBA00022475"/>
    </source>
</evidence>
<gene>
    <name evidence="10" type="ORF">RQM65_11725</name>
</gene>
<feature type="transmembrane region" description="Helical" evidence="9">
    <location>
        <begin position="163"/>
        <end position="184"/>
    </location>
</feature>
<accession>A0ABU3L7A0</accession>
<comment type="subcellular location">
    <subcellularLocation>
        <location evidence="1">Cell inner membrane</location>
        <topology evidence="1">Multi-pass membrane protein</topology>
    </subcellularLocation>
</comment>
<evidence type="ECO:0000256" key="4">
    <source>
        <dbReference type="ARBA" id="ARBA00022519"/>
    </source>
</evidence>
<dbReference type="Pfam" id="PF04143">
    <property type="entry name" value="Sulf_transp"/>
    <property type="match status" value="1"/>
</dbReference>
<evidence type="ECO:0000256" key="7">
    <source>
        <dbReference type="ARBA" id="ARBA00023136"/>
    </source>
</evidence>
<keyword evidence="7 9" id="KW-0472">Membrane</keyword>
<keyword evidence="2" id="KW-0813">Transport</keyword>
<dbReference type="InterPro" id="IPR007272">
    <property type="entry name" value="Sulf_transp_TsuA/YedE"/>
</dbReference>
<feature type="transmembrane region" description="Helical" evidence="9">
    <location>
        <begin position="12"/>
        <end position="28"/>
    </location>
</feature>
<comment type="similarity">
    <text evidence="8">Belongs to the TsuA/YedE (TC 9.B.102) family.</text>
</comment>
<dbReference type="EMBL" id="JAVTTP010000001">
    <property type="protein sequence ID" value="MDT7829337.1"/>
    <property type="molecule type" value="Genomic_DNA"/>
</dbReference>
<feature type="transmembrane region" description="Helical" evidence="9">
    <location>
        <begin position="62"/>
        <end position="81"/>
    </location>
</feature>
<dbReference type="PANTHER" id="PTHR30574:SF1">
    <property type="entry name" value="SULPHUR TRANSPORT DOMAIN-CONTAINING PROTEIN"/>
    <property type="match status" value="1"/>
</dbReference>
<organism evidence="10 11">
    <name type="scientific">Pricia mediterranea</name>
    <dbReference type="NCBI Taxonomy" id="3076079"/>
    <lineage>
        <taxon>Bacteria</taxon>
        <taxon>Pseudomonadati</taxon>
        <taxon>Bacteroidota</taxon>
        <taxon>Flavobacteriia</taxon>
        <taxon>Flavobacteriales</taxon>
        <taxon>Flavobacteriaceae</taxon>
        <taxon>Pricia</taxon>
    </lineage>
</organism>
<keyword evidence="5 9" id="KW-0812">Transmembrane</keyword>
<evidence type="ECO:0000313" key="11">
    <source>
        <dbReference type="Proteomes" id="UP001250656"/>
    </source>
</evidence>
<evidence type="ECO:0000256" key="1">
    <source>
        <dbReference type="ARBA" id="ARBA00004429"/>
    </source>
</evidence>
<protein>
    <submittedName>
        <fullName evidence="10">YeeE/YedE thiosulfate transporter family protein</fullName>
    </submittedName>
</protein>
<feature type="transmembrane region" description="Helical" evidence="9">
    <location>
        <begin position="124"/>
        <end position="143"/>
    </location>
</feature>